<keyword evidence="1" id="KW-0472">Membrane</keyword>
<gene>
    <name evidence="2" type="ORF">TWF718_005168</name>
</gene>
<protein>
    <recommendedName>
        <fullName evidence="4">Transmembrane protein</fullName>
    </recommendedName>
</protein>
<keyword evidence="1" id="KW-1133">Transmembrane helix</keyword>
<name>A0AAN8MYW2_9PEZI</name>
<accession>A0AAN8MYW2</accession>
<sequence length="103" mass="11446">MFSCFLHHKHHQPAVRQHPPYHDVSQSDSNRSCIFDRTRSSDLLRAYAPFLSLVSLVDVIVAVVLIGVCCCPLSLCFSSSIQPPNPISKLELLTKTPSESVLL</sequence>
<evidence type="ECO:0000313" key="2">
    <source>
        <dbReference type="EMBL" id="KAK6352019.1"/>
    </source>
</evidence>
<evidence type="ECO:0008006" key="4">
    <source>
        <dbReference type="Google" id="ProtNLM"/>
    </source>
</evidence>
<proteinExistence type="predicted"/>
<organism evidence="2 3">
    <name type="scientific">Orbilia javanica</name>
    <dbReference type="NCBI Taxonomy" id="47235"/>
    <lineage>
        <taxon>Eukaryota</taxon>
        <taxon>Fungi</taxon>
        <taxon>Dikarya</taxon>
        <taxon>Ascomycota</taxon>
        <taxon>Pezizomycotina</taxon>
        <taxon>Orbiliomycetes</taxon>
        <taxon>Orbiliales</taxon>
        <taxon>Orbiliaceae</taxon>
        <taxon>Orbilia</taxon>
    </lineage>
</organism>
<reference evidence="2 3" key="1">
    <citation type="submission" date="2019-10" db="EMBL/GenBank/DDBJ databases">
        <authorList>
            <person name="Palmer J.M."/>
        </authorList>
    </citation>
    <scope>NUCLEOTIDE SEQUENCE [LARGE SCALE GENOMIC DNA]</scope>
    <source>
        <strain evidence="2 3">TWF718</strain>
    </source>
</reference>
<comment type="caution">
    <text evidence="2">The sequence shown here is derived from an EMBL/GenBank/DDBJ whole genome shotgun (WGS) entry which is preliminary data.</text>
</comment>
<dbReference type="Proteomes" id="UP001313282">
    <property type="component" value="Unassembled WGS sequence"/>
</dbReference>
<feature type="transmembrane region" description="Helical" evidence="1">
    <location>
        <begin position="47"/>
        <end position="68"/>
    </location>
</feature>
<evidence type="ECO:0000256" key="1">
    <source>
        <dbReference type="SAM" id="Phobius"/>
    </source>
</evidence>
<keyword evidence="1" id="KW-0812">Transmembrane</keyword>
<dbReference type="AlphaFoldDB" id="A0AAN8MYW2"/>
<dbReference type="EMBL" id="JAVHNR010000002">
    <property type="protein sequence ID" value="KAK6352019.1"/>
    <property type="molecule type" value="Genomic_DNA"/>
</dbReference>
<evidence type="ECO:0000313" key="3">
    <source>
        <dbReference type="Proteomes" id="UP001313282"/>
    </source>
</evidence>
<keyword evidence="3" id="KW-1185">Reference proteome</keyword>